<dbReference type="EMBL" id="BAAAOS010000035">
    <property type="protein sequence ID" value="GAA1590333.1"/>
    <property type="molecule type" value="Genomic_DNA"/>
</dbReference>
<dbReference type="InterPro" id="IPR020846">
    <property type="entry name" value="MFS_dom"/>
</dbReference>
<comment type="caution">
    <text evidence="7">The sequence shown here is derived from an EMBL/GenBank/DDBJ whole genome shotgun (WGS) entry which is preliminary data.</text>
</comment>
<keyword evidence="4 5" id="KW-0472">Membrane</keyword>
<feature type="transmembrane region" description="Helical" evidence="5">
    <location>
        <begin position="57"/>
        <end position="81"/>
    </location>
</feature>
<evidence type="ECO:0000256" key="4">
    <source>
        <dbReference type="ARBA" id="ARBA00023136"/>
    </source>
</evidence>
<protein>
    <recommendedName>
        <fullName evidence="6">Major facilitator superfamily (MFS) profile domain-containing protein</fullName>
    </recommendedName>
</protein>
<gene>
    <name evidence="7" type="ORF">GCM10009789_49960</name>
</gene>
<keyword evidence="8" id="KW-1185">Reference proteome</keyword>
<dbReference type="PROSITE" id="PS50850">
    <property type="entry name" value="MFS"/>
    <property type="match status" value="1"/>
</dbReference>
<sequence>MLPVALSVGLLALGYGAAGVGYALGAWMAALAVCMLIGGVLADRFGPRRMMIIADLVRFVVQGLIAVLFWVGGPALAPIVVMQALSGAARRTQAPRAKTMPT</sequence>
<dbReference type="SUPFAM" id="SSF103473">
    <property type="entry name" value="MFS general substrate transporter"/>
    <property type="match status" value="1"/>
</dbReference>
<evidence type="ECO:0000256" key="2">
    <source>
        <dbReference type="ARBA" id="ARBA00022692"/>
    </source>
</evidence>
<evidence type="ECO:0000256" key="5">
    <source>
        <dbReference type="SAM" id="Phobius"/>
    </source>
</evidence>
<feature type="domain" description="Major facilitator superfamily (MFS) profile" evidence="6">
    <location>
        <begin position="1"/>
        <end position="102"/>
    </location>
</feature>
<evidence type="ECO:0000259" key="6">
    <source>
        <dbReference type="PROSITE" id="PS50850"/>
    </source>
</evidence>
<dbReference type="RefSeq" id="WP_344217914.1">
    <property type="nucleotide sequence ID" value="NZ_BAAAOS010000035.1"/>
</dbReference>
<reference evidence="8" key="1">
    <citation type="journal article" date="2019" name="Int. J. Syst. Evol. Microbiol.">
        <title>The Global Catalogue of Microorganisms (GCM) 10K type strain sequencing project: providing services to taxonomists for standard genome sequencing and annotation.</title>
        <authorList>
            <consortium name="The Broad Institute Genomics Platform"/>
            <consortium name="The Broad Institute Genome Sequencing Center for Infectious Disease"/>
            <person name="Wu L."/>
            <person name="Ma J."/>
        </authorList>
    </citation>
    <scope>NUCLEOTIDE SEQUENCE [LARGE SCALE GENOMIC DNA]</scope>
    <source>
        <strain evidence="8">JCM 14969</strain>
    </source>
</reference>
<accession>A0ABP4PVU3</accession>
<dbReference type="InterPro" id="IPR036259">
    <property type="entry name" value="MFS_trans_sf"/>
</dbReference>
<evidence type="ECO:0000256" key="1">
    <source>
        <dbReference type="ARBA" id="ARBA00004651"/>
    </source>
</evidence>
<dbReference type="Gene3D" id="1.20.1250.20">
    <property type="entry name" value="MFS general substrate transporter like domains"/>
    <property type="match status" value="1"/>
</dbReference>
<evidence type="ECO:0000256" key="3">
    <source>
        <dbReference type="ARBA" id="ARBA00022989"/>
    </source>
</evidence>
<comment type="subcellular location">
    <subcellularLocation>
        <location evidence="1">Cell membrane</location>
        <topology evidence="1">Multi-pass membrane protein</topology>
    </subcellularLocation>
</comment>
<name>A0ABP4PVU3_9ACTN</name>
<keyword evidence="3 5" id="KW-1133">Transmembrane helix</keyword>
<proteinExistence type="predicted"/>
<feature type="transmembrane region" description="Helical" evidence="5">
    <location>
        <begin position="26"/>
        <end position="45"/>
    </location>
</feature>
<organism evidence="7 8">
    <name type="scientific">Kribbella sancticallisti</name>
    <dbReference type="NCBI Taxonomy" id="460087"/>
    <lineage>
        <taxon>Bacteria</taxon>
        <taxon>Bacillati</taxon>
        <taxon>Actinomycetota</taxon>
        <taxon>Actinomycetes</taxon>
        <taxon>Propionibacteriales</taxon>
        <taxon>Kribbellaceae</taxon>
        <taxon>Kribbella</taxon>
    </lineage>
</organism>
<evidence type="ECO:0000313" key="7">
    <source>
        <dbReference type="EMBL" id="GAA1590333.1"/>
    </source>
</evidence>
<evidence type="ECO:0000313" key="8">
    <source>
        <dbReference type="Proteomes" id="UP001500393"/>
    </source>
</evidence>
<keyword evidence="2 5" id="KW-0812">Transmembrane</keyword>
<dbReference type="Proteomes" id="UP001500393">
    <property type="component" value="Unassembled WGS sequence"/>
</dbReference>